<dbReference type="InterPro" id="IPR039972">
    <property type="entry name" value="Sarcoglycan_gamma/delta/zeta"/>
</dbReference>
<keyword evidence="7" id="KW-0735">Signal-anchor</keyword>
<organism evidence="13 14">
    <name type="scientific">Danionella cerebrum</name>
    <dbReference type="NCBI Taxonomy" id="2873325"/>
    <lineage>
        <taxon>Eukaryota</taxon>
        <taxon>Metazoa</taxon>
        <taxon>Chordata</taxon>
        <taxon>Craniata</taxon>
        <taxon>Vertebrata</taxon>
        <taxon>Euteleostomi</taxon>
        <taxon>Actinopterygii</taxon>
        <taxon>Neopterygii</taxon>
        <taxon>Teleostei</taxon>
        <taxon>Ostariophysi</taxon>
        <taxon>Cypriniformes</taxon>
        <taxon>Danionidae</taxon>
        <taxon>Danioninae</taxon>
        <taxon>Danionella</taxon>
    </lineage>
</organism>
<proteinExistence type="inferred from homology"/>
<dbReference type="GO" id="GO:0060047">
    <property type="term" value="P:heart contraction"/>
    <property type="evidence" value="ECO:0007669"/>
    <property type="project" value="TreeGrafter"/>
</dbReference>
<dbReference type="GO" id="GO:0048738">
    <property type="term" value="P:cardiac muscle tissue development"/>
    <property type="evidence" value="ECO:0007669"/>
    <property type="project" value="TreeGrafter"/>
</dbReference>
<comment type="subcellular location">
    <subcellularLocation>
        <location evidence="2">Cell membrane</location>
        <location evidence="2">Sarcolemma</location>
        <topology evidence="2">Single-pass type II membrane protein</topology>
    </subcellularLocation>
    <subcellularLocation>
        <location evidence="1">Cytoplasm</location>
        <location evidence="1">Cytoskeleton</location>
    </subcellularLocation>
</comment>
<evidence type="ECO:0000256" key="9">
    <source>
        <dbReference type="ARBA" id="ARBA00023136"/>
    </source>
</evidence>
<evidence type="ECO:0000256" key="3">
    <source>
        <dbReference type="ARBA" id="ARBA00007574"/>
    </source>
</evidence>
<evidence type="ECO:0000313" key="14">
    <source>
        <dbReference type="Proteomes" id="UP000316079"/>
    </source>
</evidence>
<sequence>MRQDRLGIENWLENCAFDEHNVEGEISFRKIISLDAMRIKLPRLPEGKASTTGPRQTVFEVCVCPNGKLFLSQAGTGSTCQMSSNLCL</sequence>
<keyword evidence="5" id="KW-0963">Cytoplasm</keyword>
<evidence type="ECO:0000256" key="4">
    <source>
        <dbReference type="ARBA" id="ARBA00022475"/>
    </source>
</evidence>
<keyword evidence="11" id="KW-0325">Glycoprotein</keyword>
<evidence type="ECO:0000313" key="13">
    <source>
        <dbReference type="EMBL" id="TRY88133.1"/>
    </source>
</evidence>
<evidence type="ECO:0000256" key="5">
    <source>
        <dbReference type="ARBA" id="ARBA00022490"/>
    </source>
</evidence>
<protein>
    <submittedName>
        <fullName evidence="13">Uncharacterized protein</fullName>
    </submittedName>
</protein>
<evidence type="ECO:0000256" key="1">
    <source>
        <dbReference type="ARBA" id="ARBA00004245"/>
    </source>
</evidence>
<comment type="similarity">
    <text evidence="3">Belongs to the sarcoglycan beta/delta/gamma/zeta family.</text>
</comment>
<keyword evidence="14" id="KW-1185">Reference proteome</keyword>
<comment type="caution">
    <text evidence="13">The sequence shown here is derived from an EMBL/GenBank/DDBJ whole genome shotgun (WGS) entry which is preliminary data.</text>
</comment>
<dbReference type="EMBL" id="SRMA01026065">
    <property type="protein sequence ID" value="TRY88133.1"/>
    <property type="molecule type" value="Genomic_DNA"/>
</dbReference>
<evidence type="ECO:0000256" key="11">
    <source>
        <dbReference type="ARBA" id="ARBA00023180"/>
    </source>
</evidence>
<evidence type="ECO:0000256" key="12">
    <source>
        <dbReference type="ARBA" id="ARBA00023212"/>
    </source>
</evidence>
<keyword evidence="12" id="KW-0206">Cytoskeleton</keyword>
<evidence type="ECO:0000256" key="6">
    <source>
        <dbReference type="ARBA" id="ARBA00022692"/>
    </source>
</evidence>
<dbReference type="STRING" id="623744.A0A553QDW7"/>
<keyword evidence="10" id="KW-1015">Disulfide bond</keyword>
<dbReference type="InterPro" id="IPR006875">
    <property type="entry name" value="Sarcoglycan"/>
</dbReference>
<accession>A0A553QDW7</accession>
<evidence type="ECO:0000256" key="7">
    <source>
        <dbReference type="ARBA" id="ARBA00022968"/>
    </source>
</evidence>
<reference evidence="13 14" key="1">
    <citation type="journal article" date="2019" name="Sci. Data">
        <title>Hybrid genome assembly and annotation of Danionella translucida.</title>
        <authorList>
            <person name="Kadobianskyi M."/>
            <person name="Schulze L."/>
            <person name="Schuelke M."/>
            <person name="Judkewitz B."/>
        </authorList>
    </citation>
    <scope>NUCLEOTIDE SEQUENCE [LARGE SCALE GENOMIC DNA]</scope>
    <source>
        <strain evidence="13 14">Bolton</strain>
    </source>
</reference>
<evidence type="ECO:0000256" key="2">
    <source>
        <dbReference type="ARBA" id="ARBA00004274"/>
    </source>
</evidence>
<dbReference type="OrthoDB" id="496749at2759"/>
<dbReference type="GO" id="GO:0005856">
    <property type="term" value="C:cytoskeleton"/>
    <property type="evidence" value="ECO:0007669"/>
    <property type="project" value="UniProtKB-SubCell"/>
</dbReference>
<keyword evidence="4" id="KW-1003">Cell membrane</keyword>
<dbReference type="GO" id="GO:0042383">
    <property type="term" value="C:sarcolemma"/>
    <property type="evidence" value="ECO:0007669"/>
    <property type="project" value="UniProtKB-SubCell"/>
</dbReference>
<keyword evidence="8" id="KW-1133">Transmembrane helix</keyword>
<name>A0A553QDW7_9TELE</name>
<dbReference type="Proteomes" id="UP000316079">
    <property type="component" value="Unassembled WGS sequence"/>
</dbReference>
<dbReference type="GO" id="GO:0016012">
    <property type="term" value="C:sarcoglycan complex"/>
    <property type="evidence" value="ECO:0007669"/>
    <property type="project" value="InterPro"/>
</dbReference>
<evidence type="ECO:0000256" key="10">
    <source>
        <dbReference type="ARBA" id="ARBA00023157"/>
    </source>
</evidence>
<keyword evidence="6" id="KW-0812">Transmembrane</keyword>
<dbReference type="PANTHER" id="PTHR12939">
    <property type="entry name" value="SARCOGLYCAN"/>
    <property type="match status" value="1"/>
</dbReference>
<keyword evidence="9" id="KW-0472">Membrane</keyword>
<evidence type="ECO:0000256" key="8">
    <source>
        <dbReference type="ARBA" id="ARBA00022989"/>
    </source>
</evidence>
<dbReference type="AlphaFoldDB" id="A0A553QDW7"/>
<dbReference type="Pfam" id="PF04790">
    <property type="entry name" value="Sarcoglycan_1"/>
    <property type="match status" value="1"/>
</dbReference>
<dbReference type="PANTHER" id="PTHR12939:SF6">
    <property type="entry name" value="DELTA-SARCOGLYCAN"/>
    <property type="match status" value="1"/>
</dbReference>
<gene>
    <name evidence="13" type="ORF">DNTS_020928</name>
</gene>